<dbReference type="PANTHER" id="PTHR10003">
    <property type="entry name" value="SUPEROXIDE DISMUTASE CU-ZN -RELATED"/>
    <property type="match status" value="1"/>
</dbReference>
<evidence type="ECO:0000313" key="2">
    <source>
        <dbReference type="EMBL" id="AKB81659.1"/>
    </source>
</evidence>
<reference evidence="2" key="1">
    <citation type="submission" date="2014-07" db="EMBL/GenBank/DDBJ databases">
        <title>Methanogenic archaea and the global carbon cycle.</title>
        <authorList>
            <person name="Henriksen J.R."/>
            <person name="Luke J."/>
            <person name="Reinhart S."/>
            <person name="Benedict M.N."/>
            <person name="Youngblut N.D."/>
            <person name="Metcalf M.E."/>
            <person name="Whitaker R.J."/>
            <person name="Metcalf W.W."/>
        </authorList>
    </citation>
    <scope>NUCLEOTIDE SEQUENCE [LARGE SCALE GENOMIC DNA]</scope>
    <source>
        <strain evidence="2">3</strain>
    </source>
</reference>
<dbReference type="GO" id="GO:0004784">
    <property type="term" value="F:superoxide dismutase activity"/>
    <property type="evidence" value="ECO:0007669"/>
    <property type="project" value="UniProtKB-EC"/>
</dbReference>
<dbReference type="Proteomes" id="UP000033066">
    <property type="component" value="Chromosome"/>
</dbReference>
<dbReference type="GO" id="GO:0005507">
    <property type="term" value="F:copper ion binding"/>
    <property type="evidence" value="ECO:0007669"/>
    <property type="project" value="InterPro"/>
</dbReference>
<keyword evidence="3" id="KW-1185">Reference proteome</keyword>
<feature type="domain" description="Superoxide dismutase copper/zinc binding" evidence="1">
    <location>
        <begin position="44"/>
        <end position="175"/>
    </location>
</feature>
<dbReference type="RefSeq" id="WP_048107094.1">
    <property type="nucleotide sequence ID" value="NZ_CP009517.1"/>
</dbReference>
<dbReference type="InterPro" id="IPR036423">
    <property type="entry name" value="SOD-like_Cu/Zn_dom_sf"/>
</dbReference>
<dbReference type="PROSITE" id="PS00332">
    <property type="entry name" value="SOD_CU_ZN_2"/>
    <property type="match status" value="1"/>
</dbReference>
<dbReference type="OrthoDB" id="133599at2157"/>
<dbReference type="CDD" id="cd00305">
    <property type="entry name" value="Cu-Zn_Superoxide_Dismutase"/>
    <property type="match status" value="1"/>
</dbReference>
<dbReference type="AlphaFoldDB" id="A0A0E3SGR0"/>
<dbReference type="SMR" id="A0A0E3SGR0"/>
<keyword evidence="2" id="KW-0560">Oxidoreductase</keyword>
<dbReference type="PATRIC" id="fig|1434107.4.peg.1417"/>
<dbReference type="InterPro" id="IPR018152">
    <property type="entry name" value="SOD_Cu/Zn_BS"/>
</dbReference>
<name>A0A0E3SGR0_METBA</name>
<protein>
    <submittedName>
        <fullName evidence="2">Superoxide dismutase [Cu-Zn]</fullName>
        <ecNumber evidence="2">1.15.1.1</ecNumber>
    </submittedName>
</protein>
<dbReference type="GeneID" id="24788579"/>
<dbReference type="Gene3D" id="2.60.40.200">
    <property type="entry name" value="Superoxide dismutase, copper/zinc binding domain"/>
    <property type="match status" value="1"/>
</dbReference>
<dbReference type="SUPFAM" id="SSF49329">
    <property type="entry name" value="Cu,Zn superoxide dismutase-like"/>
    <property type="match status" value="1"/>
</dbReference>
<dbReference type="KEGG" id="mbak:MSBR3_1081"/>
<dbReference type="InterPro" id="IPR001424">
    <property type="entry name" value="SOD_Cu_Zn_dom"/>
</dbReference>
<dbReference type="EC" id="1.15.1.1" evidence="2"/>
<dbReference type="HOGENOM" id="CLU_056632_8_1_2"/>
<dbReference type="InterPro" id="IPR024134">
    <property type="entry name" value="SOD_Cu/Zn_/chaperone"/>
</dbReference>
<gene>
    <name evidence="2" type="ORF">MSBR3_1081</name>
</gene>
<proteinExistence type="predicted"/>
<evidence type="ECO:0000259" key="1">
    <source>
        <dbReference type="Pfam" id="PF00080"/>
    </source>
</evidence>
<evidence type="ECO:0000313" key="3">
    <source>
        <dbReference type="Proteomes" id="UP000033066"/>
    </source>
</evidence>
<dbReference type="EMBL" id="CP009517">
    <property type="protein sequence ID" value="AKB81659.1"/>
    <property type="molecule type" value="Genomic_DNA"/>
</dbReference>
<dbReference type="Pfam" id="PF00080">
    <property type="entry name" value="Sod_Cu"/>
    <property type="match status" value="1"/>
</dbReference>
<sequence>MKAGLVLLMVISTVLIFAITGSAQENATYSATAIMKDVEGNTVGLATFTEEANGPVHINVDVRSLKPGLHGIHIHNKGECIGPSFASAGEHYNPLGKEHGLNNPKGPHAGDLPNLNVSNDGTGHMSVNTDRVTLSPGPTTLFTANGTSLVIHADPDDQMTNPAGNSGARIVCGVIEKK</sequence>
<accession>A0A0E3SGR0</accession>
<organism evidence="2 3">
    <name type="scientific">Methanosarcina barkeri 3</name>
    <dbReference type="NCBI Taxonomy" id="1434107"/>
    <lineage>
        <taxon>Archaea</taxon>
        <taxon>Methanobacteriati</taxon>
        <taxon>Methanobacteriota</taxon>
        <taxon>Stenosarchaea group</taxon>
        <taxon>Methanomicrobia</taxon>
        <taxon>Methanosarcinales</taxon>
        <taxon>Methanosarcinaceae</taxon>
        <taxon>Methanosarcina</taxon>
    </lineage>
</organism>